<evidence type="ECO:0000313" key="7">
    <source>
        <dbReference type="EMBL" id="KAF1513999.1"/>
    </source>
</evidence>
<name>A0A8J4J5K7_EUDSL</name>
<sequence>SGHFGVVKRCRERSTGTFYAAKFVKTRRCRGSRLGLERAQVEREVAILRQLDHPNIMRLHDLFASRAEMVLVLELIGGGELFDFIAEKEMLSEEEAIEFLGQILRGVEYLHARHIAHFDLKPENIMLQEKDVPKPQIKIIDFGLAQRLEDGVTFKSLCGTPQYIGTGLAGPGGPVLSQHSAALSCPHRLSGLSPFQGETDAETLSNIVAGAYEFEERCFSQTSEMAKDFIQQLLVKEPGHRMTAAECLVHPWIKPLSRKQAANRSRSSINMKNFRKFNARRKWKLSYNMVSACNRLCRMRLLCGLRKEDEELRCCESDQEEEGSHPVTLLRRRRSSCS</sequence>
<protein>
    <submittedName>
        <fullName evidence="7">Death-associated protein kinase 2</fullName>
    </submittedName>
</protein>
<keyword evidence="3" id="KW-0547">Nucleotide-binding</keyword>
<keyword evidence="8" id="KW-1185">Reference proteome</keyword>
<dbReference type="GO" id="GO:0005524">
    <property type="term" value="F:ATP binding"/>
    <property type="evidence" value="ECO:0007669"/>
    <property type="project" value="UniProtKB-KW"/>
</dbReference>
<keyword evidence="1" id="KW-0723">Serine/threonine-protein kinase</keyword>
<dbReference type="GO" id="GO:0035556">
    <property type="term" value="P:intracellular signal transduction"/>
    <property type="evidence" value="ECO:0007669"/>
    <property type="project" value="TreeGrafter"/>
</dbReference>
<dbReference type="PROSITE" id="PS00108">
    <property type="entry name" value="PROTEIN_KINASE_ST"/>
    <property type="match status" value="1"/>
</dbReference>
<comment type="caution">
    <text evidence="7">The sequence shown here is derived from an EMBL/GenBank/DDBJ whole genome shotgun (WGS) entry which is preliminary data.</text>
</comment>
<dbReference type="GO" id="GO:0043065">
    <property type="term" value="P:positive regulation of apoptotic process"/>
    <property type="evidence" value="ECO:0007669"/>
    <property type="project" value="TreeGrafter"/>
</dbReference>
<dbReference type="Proteomes" id="UP000725257">
    <property type="component" value="Unassembled WGS sequence"/>
</dbReference>
<dbReference type="PANTHER" id="PTHR24342">
    <property type="entry name" value="SERINE/THREONINE-PROTEIN KINASE 17"/>
    <property type="match status" value="1"/>
</dbReference>
<dbReference type="AlphaFoldDB" id="A0A8J4J5K7"/>
<evidence type="ECO:0000313" key="8">
    <source>
        <dbReference type="Proteomes" id="UP000725257"/>
    </source>
</evidence>
<dbReference type="Gene3D" id="3.30.200.20">
    <property type="entry name" value="Phosphorylase Kinase, domain 1"/>
    <property type="match status" value="1"/>
</dbReference>
<dbReference type="PROSITE" id="PS50011">
    <property type="entry name" value="PROTEIN_KINASE_DOM"/>
    <property type="match status" value="1"/>
</dbReference>
<dbReference type="PANTHER" id="PTHR24342:SF19">
    <property type="entry name" value="PROTEIN KINASE DOMAIN-CONTAINING PROTEIN"/>
    <property type="match status" value="1"/>
</dbReference>
<organism evidence="7 8">
    <name type="scientific">Eudyptes sclateri</name>
    <name type="common">Erect-crested penguin</name>
    <dbReference type="NCBI Taxonomy" id="92688"/>
    <lineage>
        <taxon>Eukaryota</taxon>
        <taxon>Metazoa</taxon>
        <taxon>Chordata</taxon>
        <taxon>Craniata</taxon>
        <taxon>Vertebrata</taxon>
        <taxon>Euteleostomi</taxon>
        <taxon>Archelosauria</taxon>
        <taxon>Archosauria</taxon>
        <taxon>Dinosauria</taxon>
        <taxon>Saurischia</taxon>
        <taxon>Theropoda</taxon>
        <taxon>Coelurosauria</taxon>
        <taxon>Aves</taxon>
        <taxon>Neognathae</taxon>
        <taxon>Neoaves</taxon>
        <taxon>Aequornithes</taxon>
        <taxon>Sphenisciformes</taxon>
        <taxon>Spheniscidae</taxon>
        <taxon>Eudyptes</taxon>
    </lineage>
</organism>
<evidence type="ECO:0000256" key="5">
    <source>
        <dbReference type="ARBA" id="ARBA00022840"/>
    </source>
</evidence>
<evidence type="ECO:0000256" key="3">
    <source>
        <dbReference type="ARBA" id="ARBA00022741"/>
    </source>
</evidence>
<dbReference type="Pfam" id="PF00069">
    <property type="entry name" value="Pkinase"/>
    <property type="match status" value="1"/>
</dbReference>
<dbReference type="SMART" id="SM00220">
    <property type="entry name" value="S_TKc"/>
    <property type="match status" value="1"/>
</dbReference>
<dbReference type="InterPro" id="IPR000719">
    <property type="entry name" value="Prot_kinase_dom"/>
</dbReference>
<feature type="domain" description="Protein kinase" evidence="6">
    <location>
        <begin position="1"/>
        <end position="253"/>
    </location>
</feature>
<dbReference type="GO" id="GO:0005634">
    <property type="term" value="C:nucleus"/>
    <property type="evidence" value="ECO:0007669"/>
    <property type="project" value="TreeGrafter"/>
</dbReference>
<keyword evidence="2" id="KW-0808">Transferase</keyword>
<proteinExistence type="predicted"/>
<dbReference type="EMBL" id="VULE01003089">
    <property type="protein sequence ID" value="KAF1513999.1"/>
    <property type="molecule type" value="Genomic_DNA"/>
</dbReference>
<evidence type="ECO:0000259" key="6">
    <source>
        <dbReference type="PROSITE" id="PS50011"/>
    </source>
</evidence>
<dbReference type="GO" id="GO:0004674">
    <property type="term" value="F:protein serine/threonine kinase activity"/>
    <property type="evidence" value="ECO:0007669"/>
    <property type="project" value="UniProtKB-KW"/>
</dbReference>
<evidence type="ECO:0000256" key="4">
    <source>
        <dbReference type="ARBA" id="ARBA00022777"/>
    </source>
</evidence>
<feature type="non-terminal residue" evidence="7">
    <location>
        <position position="338"/>
    </location>
</feature>
<keyword evidence="5" id="KW-0067">ATP-binding</keyword>
<gene>
    <name evidence="7" type="primary">DAPK2</name>
    <name evidence="7" type="ORF">FQV14_0001451</name>
</gene>
<dbReference type="GO" id="GO:0005737">
    <property type="term" value="C:cytoplasm"/>
    <property type="evidence" value="ECO:0007669"/>
    <property type="project" value="TreeGrafter"/>
</dbReference>
<evidence type="ECO:0000256" key="1">
    <source>
        <dbReference type="ARBA" id="ARBA00022527"/>
    </source>
</evidence>
<evidence type="ECO:0000256" key="2">
    <source>
        <dbReference type="ARBA" id="ARBA00022679"/>
    </source>
</evidence>
<dbReference type="InterPro" id="IPR008271">
    <property type="entry name" value="Ser/Thr_kinase_AS"/>
</dbReference>
<dbReference type="InterPro" id="IPR011009">
    <property type="entry name" value="Kinase-like_dom_sf"/>
</dbReference>
<dbReference type="SUPFAM" id="SSF56112">
    <property type="entry name" value="Protein kinase-like (PK-like)"/>
    <property type="match status" value="1"/>
</dbReference>
<dbReference type="Gene3D" id="1.10.510.10">
    <property type="entry name" value="Transferase(Phosphotransferase) domain 1"/>
    <property type="match status" value="1"/>
</dbReference>
<accession>A0A8J4J5K7</accession>
<keyword evidence="4 7" id="KW-0418">Kinase</keyword>
<feature type="non-terminal residue" evidence="7">
    <location>
        <position position="1"/>
    </location>
</feature>
<reference evidence="7 8" key="1">
    <citation type="journal article" date="2019" name="Gigascience">
        <title>High-coverage genomes to elucidate the evolution of penguins.</title>
        <authorList>
            <person name="Pan H."/>
            <person name="Cole T.L."/>
            <person name="Bi X."/>
            <person name="Fang M."/>
            <person name="Zhou C."/>
            <person name="Yang Z."/>
            <person name="Ksepka D.T."/>
            <person name="Hart T."/>
            <person name="Bouzat J.L."/>
            <person name="Argilla L.S."/>
            <person name="Bertelsen M.F."/>
            <person name="Boersma P.D."/>
            <person name="Bost C.A."/>
            <person name="Cherel Y."/>
            <person name="Dann P."/>
            <person name="Fiddaman S.R."/>
            <person name="Howard P."/>
            <person name="Labuschagne K."/>
            <person name="Mattern T."/>
            <person name="Miller G."/>
            <person name="Parker P."/>
            <person name="Phillips R.A."/>
            <person name="Quillfeldt P."/>
            <person name="Ryan P.G."/>
            <person name="Taylor H."/>
            <person name="Thompson D.R."/>
            <person name="Young M.J."/>
            <person name="Ellegaard M.R."/>
            <person name="Gilbert M.T.P."/>
            <person name="Sinding M.S."/>
            <person name="Pacheco G."/>
            <person name="Shepherd L.D."/>
            <person name="Tennyson A.J.D."/>
            <person name="Grosser S."/>
            <person name="Kay E."/>
            <person name="Nupen L.J."/>
            <person name="Ellenberg U."/>
            <person name="Houston D.M."/>
            <person name="Reeve A.H."/>
            <person name="Johnson K."/>
            <person name="Masello J.F."/>
            <person name="Stracke T."/>
            <person name="McKinlay B."/>
            <person name="Borboroglu P.G."/>
            <person name="Zhang D.X."/>
            <person name="Zhang G."/>
        </authorList>
    </citation>
    <scope>NUCLEOTIDE SEQUENCE [LARGE SCALE GENOMIC DNA]</scope>
    <source>
        <strain evidence="7">Ant 5</strain>
    </source>
</reference>